<reference evidence="2 3" key="1">
    <citation type="submission" date="2017-01" db="EMBL/GenBank/DDBJ databases">
        <title>Genome Analysis of Deinococcus marmoris KOPRI26562.</title>
        <authorList>
            <person name="Kim J.H."/>
            <person name="Oh H.-M."/>
        </authorList>
    </citation>
    <scope>NUCLEOTIDE SEQUENCE [LARGE SCALE GENOMIC DNA]</scope>
    <source>
        <strain evidence="2 3">KOPRI26562</strain>
    </source>
</reference>
<comment type="caution">
    <text evidence="2">The sequence shown here is derived from an EMBL/GenBank/DDBJ whole genome shotgun (WGS) entry which is preliminary data.</text>
</comment>
<dbReference type="Proteomes" id="UP000186607">
    <property type="component" value="Unassembled WGS sequence"/>
</dbReference>
<name>A0A1U7P3B8_9DEIO</name>
<organism evidence="2 3">
    <name type="scientific">Deinococcus marmoris</name>
    <dbReference type="NCBI Taxonomy" id="249408"/>
    <lineage>
        <taxon>Bacteria</taxon>
        <taxon>Thermotogati</taxon>
        <taxon>Deinococcota</taxon>
        <taxon>Deinococci</taxon>
        <taxon>Deinococcales</taxon>
        <taxon>Deinococcaceae</taxon>
        <taxon>Deinococcus</taxon>
    </lineage>
</organism>
<dbReference type="AlphaFoldDB" id="A0A1U7P3B8"/>
<gene>
    <name evidence="2" type="ORF">BOO71_0002119</name>
</gene>
<keyword evidence="3" id="KW-1185">Reference proteome</keyword>
<protein>
    <submittedName>
        <fullName evidence="2">Transglycosylase associated protein</fullName>
    </submittedName>
</protein>
<accession>A0A1U7P3B8</accession>
<evidence type="ECO:0000313" key="3">
    <source>
        <dbReference type="Proteomes" id="UP000186607"/>
    </source>
</evidence>
<proteinExistence type="predicted"/>
<evidence type="ECO:0000256" key="1">
    <source>
        <dbReference type="SAM" id="MobiDB-lite"/>
    </source>
</evidence>
<evidence type="ECO:0000313" key="2">
    <source>
        <dbReference type="EMBL" id="OLV19648.1"/>
    </source>
</evidence>
<feature type="compositionally biased region" description="Polar residues" evidence="1">
    <location>
        <begin position="105"/>
        <end position="116"/>
    </location>
</feature>
<feature type="region of interest" description="Disordered" evidence="1">
    <location>
        <begin position="38"/>
        <end position="116"/>
    </location>
</feature>
<feature type="compositionally biased region" description="Basic and acidic residues" evidence="1">
    <location>
        <begin position="78"/>
        <end position="103"/>
    </location>
</feature>
<dbReference type="EMBL" id="MSTI01000025">
    <property type="protein sequence ID" value="OLV19648.1"/>
    <property type="molecule type" value="Genomic_DNA"/>
</dbReference>
<sequence length="116" mass="13414">MLHPQRAFHVGNLTTLTGGHEHGLDHYYSGRCTLRLAGKHDHEHQRATGRNRQHPDRDRRRTAGPVDLCWPAQHRRRDGSGRRLQLLEHHLGRGRQRDSDRHPQGPQSSALNPHFN</sequence>
<dbReference type="STRING" id="249408.BOO71_0002119"/>